<name>A0A558JF50_9GAMM</name>
<evidence type="ECO:0000256" key="4">
    <source>
        <dbReference type="ARBA" id="ARBA00023002"/>
    </source>
</evidence>
<reference evidence="5 6" key="1">
    <citation type="submission" date="2019-07" db="EMBL/GenBank/DDBJ databases">
        <title>Diversity of Bacteria from Kongsfjorden, Arctic.</title>
        <authorList>
            <person name="Yu Y."/>
        </authorList>
    </citation>
    <scope>NUCLEOTIDE SEQUENCE [LARGE SCALE GENOMIC DNA]</scope>
    <source>
        <strain evidence="5 6">SM1922</strain>
    </source>
</reference>
<dbReference type="InterPro" id="IPR020946">
    <property type="entry name" value="Flavin_mOase-like"/>
</dbReference>
<evidence type="ECO:0000313" key="6">
    <source>
        <dbReference type="Proteomes" id="UP000317288"/>
    </source>
</evidence>
<sequence length="542" mass="61069">MSNKNKLDAIVIGAGFGGLYMLKKLRDEQNLDVKAFDKAGDVGGTWYWNRYPGALSDTETYLYRYSWDKEHLQECSIGSHYINQPKILGYLQEVADRHDLRRSIEFNTGIESARFDEENNLWEVITDKNEIYTSRHLVTALGLLSASNVPNIKGKDSFGGECYHSAQWPDGVSLAGKRVGVIGNGSTGTQLITAIAPEVQHLNVFMRTPQYTVPAGNGSTSAEYERGIRENYDEIWDGVWNSNLGFGLKEEASLSALDVSDEERDAIFQKAWDTGGGFRFMFETFCDIAIDERANEYAQEFIRRKIREIVKDPETAEKLCPYDLYAKRPLCDSGFYDTFNRSNVSLVDVKANPIREITKKGILTDDGVEHELDVIIFATGFDAVDGNYVKFEVRGRNGKLLKDHWKDGVSSYLGICNNEFPNMYMVLGPNGPFTNLPPAIEVEVRFISDLISYADKNGIKTVEASQPAVEMWTDTCNEIANMTLFPKAESWIFGSNIPGKKNQVYFYMGGLKAFGDKLKEVKRENYQGLIFDSVVEKSRKLA</sequence>
<evidence type="ECO:0000313" key="5">
    <source>
        <dbReference type="EMBL" id="TVU92258.1"/>
    </source>
</evidence>
<dbReference type="InterPro" id="IPR036188">
    <property type="entry name" value="FAD/NAD-bd_sf"/>
</dbReference>
<organism evidence="5 6">
    <name type="scientific">Vreelandella titanicae</name>
    <dbReference type="NCBI Taxonomy" id="664683"/>
    <lineage>
        <taxon>Bacteria</taxon>
        <taxon>Pseudomonadati</taxon>
        <taxon>Pseudomonadota</taxon>
        <taxon>Gammaproteobacteria</taxon>
        <taxon>Oceanospirillales</taxon>
        <taxon>Halomonadaceae</taxon>
        <taxon>Vreelandella</taxon>
    </lineage>
</organism>
<dbReference type="GO" id="GO:0050660">
    <property type="term" value="F:flavin adenine dinucleotide binding"/>
    <property type="evidence" value="ECO:0007669"/>
    <property type="project" value="InterPro"/>
</dbReference>
<dbReference type="Pfam" id="PF00743">
    <property type="entry name" value="FMO-like"/>
    <property type="match status" value="1"/>
</dbReference>
<dbReference type="PANTHER" id="PTHR43098:SF5">
    <property type="entry name" value="DUAL-FUNCTIONAL MONOOXYGENASE_METHYLTRANSFERASE PSOF"/>
    <property type="match status" value="1"/>
</dbReference>
<evidence type="ECO:0000256" key="2">
    <source>
        <dbReference type="ARBA" id="ARBA00022827"/>
    </source>
</evidence>
<keyword evidence="4" id="KW-0560">Oxidoreductase</keyword>
<dbReference type="GO" id="GO:0050661">
    <property type="term" value="F:NADP binding"/>
    <property type="evidence" value="ECO:0007669"/>
    <property type="project" value="InterPro"/>
</dbReference>
<gene>
    <name evidence="5" type="ORF">FQP89_03785</name>
</gene>
<dbReference type="RefSeq" id="WP_144809970.1">
    <property type="nucleotide sequence ID" value="NZ_VNFE01000001.1"/>
</dbReference>
<keyword evidence="1" id="KW-0285">Flavoprotein</keyword>
<comment type="caution">
    <text evidence="5">The sequence shown here is derived from an EMBL/GenBank/DDBJ whole genome shotgun (WGS) entry which is preliminary data.</text>
</comment>
<keyword evidence="3" id="KW-0521">NADP</keyword>
<dbReference type="GO" id="GO:0004499">
    <property type="term" value="F:N,N-dimethylaniline monooxygenase activity"/>
    <property type="evidence" value="ECO:0007669"/>
    <property type="project" value="InterPro"/>
</dbReference>
<evidence type="ECO:0000256" key="1">
    <source>
        <dbReference type="ARBA" id="ARBA00022630"/>
    </source>
</evidence>
<evidence type="ECO:0000256" key="3">
    <source>
        <dbReference type="ARBA" id="ARBA00022857"/>
    </source>
</evidence>
<dbReference type="SUPFAM" id="SSF51905">
    <property type="entry name" value="FAD/NAD(P)-binding domain"/>
    <property type="match status" value="2"/>
</dbReference>
<dbReference type="Gene3D" id="3.50.50.60">
    <property type="entry name" value="FAD/NAD(P)-binding domain"/>
    <property type="match status" value="2"/>
</dbReference>
<dbReference type="EMBL" id="VNFE01000001">
    <property type="protein sequence ID" value="TVU92258.1"/>
    <property type="molecule type" value="Genomic_DNA"/>
</dbReference>
<dbReference type="Proteomes" id="UP000317288">
    <property type="component" value="Unassembled WGS sequence"/>
</dbReference>
<protein>
    <submittedName>
        <fullName evidence="5">NAD(P)/FAD-dependent oxidoreductase</fullName>
    </submittedName>
</protein>
<dbReference type="PANTHER" id="PTHR43098">
    <property type="entry name" value="L-ORNITHINE N(5)-MONOOXYGENASE-RELATED"/>
    <property type="match status" value="1"/>
</dbReference>
<dbReference type="InterPro" id="IPR050775">
    <property type="entry name" value="FAD-binding_Monooxygenases"/>
</dbReference>
<accession>A0A558JF50</accession>
<dbReference type="AlphaFoldDB" id="A0A558JF50"/>
<keyword evidence="2" id="KW-0274">FAD</keyword>
<proteinExistence type="predicted"/>